<organism evidence="1 2">
    <name type="scientific">Smallanthus sonchifolius</name>
    <dbReference type="NCBI Taxonomy" id="185202"/>
    <lineage>
        <taxon>Eukaryota</taxon>
        <taxon>Viridiplantae</taxon>
        <taxon>Streptophyta</taxon>
        <taxon>Embryophyta</taxon>
        <taxon>Tracheophyta</taxon>
        <taxon>Spermatophyta</taxon>
        <taxon>Magnoliopsida</taxon>
        <taxon>eudicotyledons</taxon>
        <taxon>Gunneridae</taxon>
        <taxon>Pentapetalae</taxon>
        <taxon>asterids</taxon>
        <taxon>campanulids</taxon>
        <taxon>Asterales</taxon>
        <taxon>Asteraceae</taxon>
        <taxon>Asteroideae</taxon>
        <taxon>Heliantheae alliance</taxon>
        <taxon>Millerieae</taxon>
        <taxon>Smallanthus</taxon>
    </lineage>
</organism>
<gene>
    <name evidence="1" type="ORF">L1987_64925</name>
</gene>
<keyword evidence="2" id="KW-1185">Reference proteome</keyword>
<dbReference type="EMBL" id="CM042039">
    <property type="protein sequence ID" value="KAI3725148.1"/>
    <property type="molecule type" value="Genomic_DNA"/>
</dbReference>
<comment type="caution">
    <text evidence="1">The sequence shown here is derived from an EMBL/GenBank/DDBJ whole genome shotgun (WGS) entry which is preliminary data.</text>
</comment>
<proteinExistence type="predicted"/>
<dbReference type="Proteomes" id="UP001056120">
    <property type="component" value="Linkage Group LG22"/>
</dbReference>
<reference evidence="2" key="1">
    <citation type="journal article" date="2022" name="Mol. Ecol. Resour.">
        <title>The genomes of chicory, endive, great burdock and yacon provide insights into Asteraceae palaeo-polyploidization history and plant inulin production.</title>
        <authorList>
            <person name="Fan W."/>
            <person name="Wang S."/>
            <person name="Wang H."/>
            <person name="Wang A."/>
            <person name="Jiang F."/>
            <person name="Liu H."/>
            <person name="Zhao H."/>
            <person name="Xu D."/>
            <person name="Zhang Y."/>
        </authorList>
    </citation>
    <scope>NUCLEOTIDE SEQUENCE [LARGE SCALE GENOMIC DNA]</scope>
    <source>
        <strain evidence="2">cv. Yunnan</strain>
    </source>
</reference>
<reference evidence="1 2" key="2">
    <citation type="journal article" date="2022" name="Mol. Ecol. Resour.">
        <title>The genomes of chicory, endive, great burdock and yacon provide insights into Asteraceae paleo-polyploidization history and plant inulin production.</title>
        <authorList>
            <person name="Fan W."/>
            <person name="Wang S."/>
            <person name="Wang H."/>
            <person name="Wang A."/>
            <person name="Jiang F."/>
            <person name="Liu H."/>
            <person name="Zhao H."/>
            <person name="Xu D."/>
            <person name="Zhang Y."/>
        </authorList>
    </citation>
    <scope>NUCLEOTIDE SEQUENCE [LARGE SCALE GENOMIC DNA]</scope>
    <source>
        <strain evidence="2">cv. Yunnan</strain>
        <tissue evidence="1">Leaves</tissue>
    </source>
</reference>
<accession>A0ACB9BT23</accession>
<evidence type="ECO:0000313" key="1">
    <source>
        <dbReference type="EMBL" id="KAI3725148.1"/>
    </source>
</evidence>
<protein>
    <submittedName>
        <fullName evidence="1">Uncharacterized protein</fullName>
    </submittedName>
</protein>
<name>A0ACB9BT23_9ASTR</name>
<evidence type="ECO:0000313" key="2">
    <source>
        <dbReference type="Proteomes" id="UP001056120"/>
    </source>
</evidence>
<sequence>MTGSEQEDTTALNESRHRRVWFPAYSAAILVASNDSAASGRIDGAFGWGNFTPGKKIDVQGKGFSNEEFCFS</sequence>